<evidence type="ECO:0000313" key="1">
    <source>
        <dbReference type="EMBL" id="ASJ12411.1"/>
    </source>
</evidence>
<dbReference type="RefSeq" id="WP_055428798.1">
    <property type="nucleotide sequence ID" value="NZ_CP015105.1"/>
</dbReference>
<organism evidence="2 4">
    <name type="scientific">Thermococcus thioreducens</name>
    <dbReference type="NCBI Taxonomy" id="277988"/>
    <lineage>
        <taxon>Archaea</taxon>
        <taxon>Methanobacteriati</taxon>
        <taxon>Methanobacteriota</taxon>
        <taxon>Thermococci</taxon>
        <taxon>Thermococcales</taxon>
        <taxon>Thermococcaceae</taxon>
        <taxon>Thermococcus</taxon>
    </lineage>
</organism>
<dbReference type="AlphaFoldDB" id="A0A0Q2RGH0"/>
<dbReference type="EMBL" id="FOIW01000001">
    <property type="protein sequence ID" value="SEV91299.1"/>
    <property type="molecule type" value="Genomic_DNA"/>
</dbReference>
<sequence>MISEVKNPVRTSLIWAVNPFEYLYRLWGYLSKPPENAIPHLIGTLEVIDGRITEVEIEVVFHDRERPLVFREGHRVYFLVPVNPLEGVEGAYLRLQEILGEVL</sequence>
<gene>
    <name evidence="1" type="ORF">A3L14_05670</name>
    <name evidence="2" type="ORF">AMR53_02675</name>
    <name evidence="3" type="ORF">SAMN05216170_0821</name>
</gene>
<reference evidence="5" key="3">
    <citation type="submission" date="2016-10" db="EMBL/GenBank/DDBJ databases">
        <authorList>
            <person name="Varghese N."/>
            <person name="Submissions S."/>
        </authorList>
    </citation>
    <scope>NUCLEOTIDE SEQUENCE [LARGE SCALE GENOMIC DNA]</scope>
    <source>
        <strain evidence="5">OGL-20</strain>
    </source>
</reference>
<dbReference type="KEGG" id="ttd:A3L14_05670"/>
<dbReference type="PATRIC" id="fig|277988.4.peg.566"/>
<keyword evidence="6" id="KW-1185">Reference proteome</keyword>
<dbReference type="EMBL" id="CP015105">
    <property type="protein sequence ID" value="ASJ12411.1"/>
    <property type="molecule type" value="Genomic_DNA"/>
</dbReference>
<reference evidence="1 6" key="2">
    <citation type="submission" date="2016-04" db="EMBL/GenBank/DDBJ databases">
        <title>Complete genome sequence of Thermococcus thioreducens type strain OGL-20P.</title>
        <authorList>
            <person name="Oger P.M."/>
        </authorList>
    </citation>
    <scope>NUCLEOTIDE SEQUENCE [LARGE SCALE GENOMIC DNA]</scope>
    <source>
        <strain evidence="1 6">OGL-20P</strain>
    </source>
</reference>
<dbReference type="GeneID" id="33333892"/>
<accession>A0A0Q2RGH0</accession>
<dbReference type="OrthoDB" id="98904at2157"/>
<proteinExistence type="predicted"/>
<evidence type="ECO:0000313" key="2">
    <source>
        <dbReference type="EMBL" id="KQH83142.1"/>
    </source>
</evidence>
<dbReference type="Proteomes" id="UP000051862">
    <property type="component" value="Unassembled WGS sequence"/>
</dbReference>
<protein>
    <submittedName>
        <fullName evidence="2">Uncharacterized protein</fullName>
    </submittedName>
</protein>
<evidence type="ECO:0000313" key="5">
    <source>
        <dbReference type="Proteomes" id="UP000182125"/>
    </source>
</evidence>
<dbReference type="EMBL" id="LIXN01000003">
    <property type="protein sequence ID" value="KQH83142.1"/>
    <property type="molecule type" value="Genomic_DNA"/>
</dbReference>
<dbReference type="Proteomes" id="UP000250136">
    <property type="component" value="Chromosome"/>
</dbReference>
<evidence type="ECO:0000313" key="3">
    <source>
        <dbReference type="EMBL" id="SEV91299.1"/>
    </source>
</evidence>
<reference evidence="3" key="4">
    <citation type="submission" date="2016-10" db="EMBL/GenBank/DDBJ databases">
        <authorList>
            <person name="de Groot N.N."/>
        </authorList>
    </citation>
    <scope>NUCLEOTIDE SEQUENCE [LARGE SCALE GENOMIC DNA]</scope>
    <source>
        <strain evidence="3">OGL-20</strain>
    </source>
</reference>
<dbReference type="Proteomes" id="UP000182125">
    <property type="component" value="Unassembled WGS sequence"/>
</dbReference>
<evidence type="ECO:0000313" key="6">
    <source>
        <dbReference type="Proteomes" id="UP000250136"/>
    </source>
</evidence>
<dbReference type="STRING" id="277988.SAMN05216170_0821"/>
<reference evidence="2 4" key="1">
    <citation type="submission" date="2015-08" db="EMBL/GenBank/DDBJ databases">
        <title>Thermococcus thioreducens DSM 14981 genome sequencing.</title>
        <authorList>
            <person name="Hong S.-J."/>
            <person name="Kim M.-C."/>
            <person name="Shin J.-H."/>
        </authorList>
    </citation>
    <scope>NUCLEOTIDE SEQUENCE [LARGE SCALE GENOMIC DNA]</scope>
    <source>
        <strain evidence="2 4">DSM 14981</strain>
    </source>
</reference>
<evidence type="ECO:0000313" key="4">
    <source>
        <dbReference type="Proteomes" id="UP000051862"/>
    </source>
</evidence>
<name>A0A0Q2RGH0_9EURY</name>